<feature type="compositionally biased region" description="Basic and acidic residues" evidence="1">
    <location>
        <begin position="39"/>
        <end position="59"/>
    </location>
</feature>
<dbReference type="STRING" id="59895.A0A103Y0T3"/>
<dbReference type="PANTHER" id="PTHR34660">
    <property type="entry name" value="MYB-LIKE PROTEIN X"/>
    <property type="match status" value="1"/>
</dbReference>
<feature type="compositionally biased region" description="Pro residues" evidence="1">
    <location>
        <begin position="515"/>
        <end position="534"/>
    </location>
</feature>
<feature type="compositionally biased region" description="Basic and acidic residues" evidence="1">
    <location>
        <begin position="12"/>
        <end position="25"/>
    </location>
</feature>
<protein>
    <submittedName>
        <fullName evidence="2">Uncharacterized protein</fullName>
    </submittedName>
</protein>
<feature type="region of interest" description="Disordered" evidence="1">
    <location>
        <begin position="1"/>
        <end position="159"/>
    </location>
</feature>
<feature type="compositionally biased region" description="Pro residues" evidence="1">
    <location>
        <begin position="458"/>
        <end position="470"/>
    </location>
</feature>
<evidence type="ECO:0000256" key="1">
    <source>
        <dbReference type="SAM" id="MobiDB-lite"/>
    </source>
</evidence>
<dbReference type="EMBL" id="LEKV01003390">
    <property type="protein sequence ID" value="KVI00366.1"/>
    <property type="molecule type" value="Genomic_DNA"/>
</dbReference>
<feature type="compositionally biased region" description="Pro residues" evidence="1">
    <location>
        <begin position="1"/>
        <end position="11"/>
    </location>
</feature>
<dbReference type="Proteomes" id="UP000243975">
    <property type="component" value="Unassembled WGS sequence"/>
</dbReference>
<comment type="caution">
    <text evidence="2">The sequence shown here is derived from an EMBL/GenBank/DDBJ whole genome shotgun (WGS) entry which is preliminary data.</text>
</comment>
<evidence type="ECO:0000313" key="3">
    <source>
        <dbReference type="Proteomes" id="UP000243975"/>
    </source>
</evidence>
<feature type="compositionally biased region" description="Basic and acidic residues" evidence="1">
    <location>
        <begin position="246"/>
        <end position="317"/>
    </location>
</feature>
<feature type="compositionally biased region" description="Basic and acidic residues" evidence="1">
    <location>
        <begin position="537"/>
        <end position="550"/>
    </location>
</feature>
<name>A0A103Y0T3_CYNCS</name>
<organism evidence="2 3">
    <name type="scientific">Cynara cardunculus var. scolymus</name>
    <name type="common">Globe artichoke</name>
    <name type="synonym">Cynara scolymus</name>
    <dbReference type="NCBI Taxonomy" id="59895"/>
    <lineage>
        <taxon>Eukaryota</taxon>
        <taxon>Viridiplantae</taxon>
        <taxon>Streptophyta</taxon>
        <taxon>Embryophyta</taxon>
        <taxon>Tracheophyta</taxon>
        <taxon>Spermatophyta</taxon>
        <taxon>Magnoliopsida</taxon>
        <taxon>eudicotyledons</taxon>
        <taxon>Gunneridae</taxon>
        <taxon>Pentapetalae</taxon>
        <taxon>asterids</taxon>
        <taxon>campanulids</taxon>
        <taxon>Asterales</taxon>
        <taxon>Asteraceae</taxon>
        <taxon>Carduoideae</taxon>
        <taxon>Cardueae</taxon>
        <taxon>Carduinae</taxon>
        <taxon>Cynara</taxon>
    </lineage>
</organism>
<dbReference type="Gramene" id="KVI00366">
    <property type="protein sequence ID" value="KVI00366"/>
    <property type="gene ID" value="Ccrd_021399"/>
</dbReference>
<evidence type="ECO:0000313" key="2">
    <source>
        <dbReference type="EMBL" id="KVI00366.1"/>
    </source>
</evidence>
<gene>
    <name evidence="2" type="ORF">Ccrd_021399</name>
</gene>
<sequence>MSRCFPFPPPGYEKKPTLDEPDLLKKEKHKEKKHKKDKKDKEKRDGKEKREKDRSEGKHKEKKDKKDKKDKHRDKKEKKGKSSNPDEKRVHSQFEGYNGEKVHPNDSTRSSSSSDKKQSLQFQNGEYHEQLQKKEESSKEKNSSSDDKKSSIQFCGQNGELVRNRIKATDTSENIKFVQELDRRIKNEEKGTGSHQFVVEGRKNSVNRTEVQKMDGRQSIMEEAGFGRNATVQNKINGKTLPPLDNKIEKRIEQKDKMPQKESEDKRGDKRKNKDRDKQRQGKDKDMEKEKKEEKAKEKSEQKRAEREKNKYIRKSESVANPNNFSAHPPENSFHGTGSEGNLKKRKDMETNGVSHENESRPNKMGRFSSNISPENGRKLDPVQNSGSSLLDRQGASQGASLNSFKVGSKGQRVNGMIDPQPDSVPAKTPPFPAFNHIPAKPSPIKSPPVITNHVAAQPPPVPTTKPQPAVPNHIAAQLPTPKPPPSIPNHVAARSPPLSSTPPPSTTAKQPLSRPKPPPAVVNKAAPPPPLPLPKKKPEPPMKPPHPDTKYLNQILSVPKLDQWCGFDEQEWLFNRKEEYPCSKKTTMEEHQVQVWSEAKHIESVDVCALPYVIPY</sequence>
<keyword evidence="3" id="KW-1185">Reference proteome</keyword>
<accession>A0A103Y0T3</accession>
<feature type="compositionally biased region" description="Basic residues" evidence="1">
    <location>
        <begin position="60"/>
        <end position="81"/>
    </location>
</feature>
<dbReference type="AlphaFoldDB" id="A0A103Y0T3"/>
<feature type="compositionally biased region" description="Polar residues" evidence="1">
    <location>
        <begin position="383"/>
        <end position="406"/>
    </location>
</feature>
<dbReference type="PANTHER" id="PTHR34660:SF3">
    <property type="entry name" value="RRM DOMAIN-CONTAINING PROTEIN"/>
    <property type="match status" value="1"/>
</dbReference>
<reference evidence="2 3" key="1">
    <citation type="journal article" date="2016" name="Sci. Rep.">
        <title>The genome sequence of the outbreeding globe artichoke constructed de novo incorporating a phase-aware low-pass sequencing strategy of F1 progeny.</title>
        <authorList>
            <person name="Scaglione D."/>
            <person name="Reyes-Chin-Wo S."/>
            <person name="Acquadro A."/>
            <person name="Froenicke L."/>
            <person name="Portis E."/>
            <person name="Beitel C."/>
            <person name="Tirone M."/>
            <person name="Mauro R."/>
            <person name="Lo Monaco A."/>
            <person name="Mauromicale G."/>
            <person name="Faccioli P."/>
            <person name="Cattivelli L."/>
            <person name="Rieseberg L."/>
            <person name="Michelmore R."/>
            <person name="Lanteri S."/>
        </authorList>
    </citation>
    <scope>NUCLEOTIDE SEQUENCE [LARGE SCALE GENOMIC DNA]</scope>
    <source>
        <strain evidence="2">2C</strain>
    </source>
</reference>
<feature type="compositionally biased region" description="Basic and acidic residues" evidence="1">
    <location>
        <begin position="84"/>
        <end position="106"/>
    </location>
</feature>
<dbReference type="OMA" id="ARENNHV"/>
<feature type="region of interest" description="Disordered" evidence="1">
    <location>
        <begin position="187"/>
        <end position="551"/>
    </location>
</feature>
<feature type="compositionally biased region" description="Basic residues" evidence="1">
    <location>
        <begin position="26"/>
        <end position="38"/>
    </location>
</feature>
<feature type="compositionally biased region" description="Basic and acidic residues" evidence="1">
    <location>
        <begin position="126"/>
        <end position="150"/>
    </location>
</feature>
<proteinExistence type="predicted"/>
<dbReference type="OrthoDB" id="1913135at2759"/>